<dbReference type="Pfam" id="PF04321">
    <property type="entry name" value="RmlD_sub_bind"/>
    <property type="match status" value="1"/>
</dbReference>
<dbReference type="OrthoDB" id="6235964at2759"/>
<dbReference type="Gene3D" id="3.40.50.720">
    <property type="entry name" value="NAD(P)-binding Rossmann-like Domain"/>
    <property type="match status" value="1"/>
</dbReference>
<evidence type="ECO:0000313" key="2">
    <source>
        <dbReference type="EMBL" id="MBA0802272.1"/>
    </source>
</evidence>
<organism evidence="2 3">
    <name type="scientific">Gossypium harknessii</name>
    <dbReference type="NCBI Taxonomy" id="34285"/>
    <lineage>
        <taxon>Eukaryota</taxon>
        <taxon>Viridiplantae</taxon>
        <taxon>Streptophyta</taxon>
        <taxon>Embryophyta</taxon>
        <taxon>Tracheophyta</taxon>
        <taxon>Spermatophyta</taxon>
        <taxon>Magnoliopsida</taxon>
        <taxon>eudicotyledons</taxon>
        <taxon>Gunneridae</taxon>
        <taxon>Pentapetalae</taxon>
        <taxon>rosids</taxon>
        <taxon>malvids</taxon>
        <taxon>Malvales</taxon>
        <taxon>Malvaceae</taxon>
        <taxon>Malvoideae</taxon>
        <taxon>Gossypium</taxon>
    </lineage>
</organism>
<proteinExistence type="predicted"/>
<dbReference type="InterPro" id="IPR029903">
    <property type="entry name" value="RmlD-like-bd"/>
</dbReference>
<dbReference type="SUPFAM" id="SSF51735">
    <property type="entry name" value="NAD(P)-binding Rossmann-fold domains"/>
    <property type="match status" value="1"/>
</dbReference>
<name>A0A7J9GXL3_9ROSI</name>
<sequence length="156" mass="17425">MMQWIDGVLSKGDKVEFFYDEYRCPVYVKDVVAIIRTLIDKWLSEGKKMQLLLNVGGPDRVSRVQMAEAVAQIRGYDSSLIKPVSASSVDRGVKSPADISMDITKLVQKLNICPTPFKDGVKLTLAAEANTFKAVTRIENVYSVTFLTTDICIWNS</sequence>
<evidence type="ECO:0000259" key="1">
    <source>
        <dbReference type="Pfam" id="PF04321"/>
    </source>
</evidence>
<evidence type="ECO:0000313" key="3">
    <source>
        <dbReference type="Proteomes" id="UP000593560"/>
    </source>
</evidence>
<dbReference type="PANTHER" id="PTHR43242">
    <property type="entry name" value="NAD(P)-BINDING ROSSMANN-FOLD SUPERFAMILY PROTEIN"/>
    <property type="match status" value="1"/>
</dbReference>
<dbReference type="InterPro" id="IPR036291">
    <property type="entry name" value="NAD(P)-bd_dom_sf"/>
</dbReference>
<dbReference type="Proteomes" id="UP000593560">
    <property type="component" value="Unassembled WGS sequence"/>
</dbReference>
<comment type="caution">
    <text evidence="2">The sequence shown here is derived from an EMBL/GenBank/DDBJ whole genome shotgun (WGS) entry which is preliminary data.</text>
</comment>
<protein>
    <recommendedName>
        <fullName evidence="1">RmlD-like substrate binding domain-containing protein</fullName>
    </recommendedName>
</protein>
<keyword evidence="3" id="KW-1185">Reference proteome</keyword>
<dbReference type="EMBL" id="JABFAD010000007">
    <property type="protein sequence ID" value="MBA0802272.1"/>
    <property type="molecule type" value="Genomic_DNA"/>
</dbReference>
<feature type="domain" description="RmlD-like substrate binding" evidence="1">
    <location>
        <begin position="9"/>
        <end position="127"/>
    </location>
</feature>
<dbReference type="PANTHER" id="PTHR43242:SF1">
    <property type="entry name" value="NAD(P)-BINDING ROSSMANN-FOLD SUPERFAMILY PROTEIN"/>
    <property type="match status" value="1"/>
</dbReference>
<gene>
    <name evidence="2" type="ORF">Gohar_012588</name>
</gene>
<dbReference type="AlphaFoldDB" id="A0A7J9GXL3"/>
<reference evidence="2 3" key="1">
    <citation type="journal article" date="2019" name="Genome Biol. Evol.">
        <title>Insights into the evolution of the New World diploid cottons (Gossypium, subgenus Houzingenia) based on genome sequencing.</title>
        <authorList>
            <person name="Grover C.E."/>
            <person name="Arick M.A. 2nd"/>
            <person name="Thrash A."/>
            <person name="Conover J.L."/>
            <person name="Sanders W.S."/>
            <person name="Peterson D.G."/>
            <person name="Frelichowski J.E."/>
            <person name="Scheffler J.A."/>
            <person name="Scheffler B.E."/>
            <person name="Wendel J.F."/>
        </authorList>
    </citation>
    <scope>NUCLEOTIDE SEQUENCE [LARGE SCALE GENOMIC DNA]</scope>
    <source>
        <strain evidence="2">0</strain>
        <tissue evidence="2">Leaf</tissue>
    </source>
</reference>
<accession>A0A7J9GXL3</accession>